<proteinExistence type="predicted"/>
<sequence length="125" mass="14181">MSSTLDLIDEAEEAFLMNNFSEAVNLATMAKQRYPSFDYIDKFLKAYSIHSDATNNKLGNGEIDWYAVLGAVDSKSETKDLKKQYQVGASRSSRQECFSGGRRSIQDRIDRVGSSFRDFDKESIR</sequence>
<name>A0ACC0GJ28_9ERIC</name>
<organism evidence="1 2">
    <name type="scientific">Camellia lanceoleosa</name>
    <dbReference type="NCBI Taxonomy" id="1840588"/>
    <lineage>
        <taxon>Eukaryota</taxon>
        <taxon>Viridiplantae</taxon>
        <taxon>Streptophyta</taxon>
        <taxon>Embryophyta</taxon>
        <taxon>Tracheophyta</taxon>
        <taxon>Spermatophyta</taxon>
        <taxon>Magnoliopsida</taxon>
        <taxon>eudicotyledons</taxon>
        <taxon>Gunneridae</taxon>
        <taxon>Pentapetalae</taxon>
        <taxon>asterids</taxon>
        <taxon>Ericales</taxon>
        <taxon>Theaceae</taxon>
        <taxon>Camellia</taxon>
    </lineage>
</organism>
<dbReference type="Proteomes" id="UP001060215">
    <property type="component" value="Chromosome 8"/>
</dbReference>
<keyword evidence="2" id="KW-1185">Reference proteome</keyword>
<reference evidence="1 2" key="1">
    <citation type="journal article" date="2022" name="Plant J.">
        <title>Chromosome-level genome of Camellia lanceoleosa provides a valuable resource for understanding genome evolution and self-incompatibility.</title>
        <authorList>
            <person name="Gong W."/>
            <person name="Xiao S."/>
            <person name="Wang L."/>
            <person name="Liao Z."/>
            <person name="Chang Y."/>
            <person name="Mo W."/>
            <person name="Hu G."/>
            <person name="Li W."/>
            <person name="Zhao G."/>
            <person name="Zhu H."/>
            <person name="Hu X."/>
            <person name="Ji K."/>
            <person name="Xiang X."/>
            <person name="Song Q."/>
            <person name="Yuan D."/>
            <person name="Jin S."/>
            <person name="Zhang L."/>
        </authorList>
    </citation>
    <scope>NUCLEOTIDE SEQUENCE [LARGE SCALE GENOMIC DNA]</scope>
    <source>
        <strain evidence="1">SQ_2022a</strain>
    </source>
</reference>
<accession>A0ACC0GJ28</accession>
<dbReference type="EMBL" id="CM045765">
    <property type="protein sequence ID" value="KAI8000974.1"/>
    <property type="molecule type" value="Genomic_DNA"/>
</dbReference>
<evidence type="ECO:0000313" key="1">
    <source>
        <dbReference type="EMBL" id="KAI8000974.1"/>
    </source>
</evidence>
<comment type="caution">
    <text evidence="1">The sequence shown here is derived from an EMBL/GenBank/DDBJ whole genome shotgun (WGS) entry which is preliminary data.</text>
</comment>
<gene>
    <name evidence="1" type="ORF">LOK49_LG09G00339</name>
</gene>
<protein>
    <submittedName>
        <fullName evidence="1">Uncharacterized protein</fullName>
    </submittedName>
</protein>
<evidence type="ECO:0000313" key="2">
    <source>
        <dbReference type="Proteomes" id="UP001060215"/>
    </source>
</evidence>